<sequence>MKFNDNEKAILREIQRDSSASLAEIAERTNMAQSTVWRKLQEFDAADIVRKRVALLNPAAVDAKLCVFASVSLADHSAEAVEGFAAMVRLHPEILECHALSGTSDYILKIRVADVEAYEEFMTHNLLRNPHVQSVVSSFSLKEMKSTTELPV</sequence>
<protein>
    <submittedName>
        <fullName evidence="2">Lrp/AsnC family transcriptional regulator</fullName>
    </submittedName>
</protein>
<dbReference type="SUPFAM" id="SSF54909">
    <property type="entry name" value="Dimeric alpha+beta barrel"/>
    <property type="match status" value="1"/>
</dbReference>
<evidence type="ECO:0000313" key="3">
    <source>
        <dbReference type="Proteomes" id="UP001589683"/>
    </source>
</evidence>
<evidence type="ECO:0000259" key="1">
    <source>
        <dbReference type="Pfam" id="PF01037"/>
    </source>
</evidence>
<keyword evidence="3" id="KW-1185">Reference proteome</keyword>
<dbReference type="InterPro" id="IPR019888">
    <property type="entry name" value="Tscrpt_reg_AsnC-like"/>
</dbReference>
<dbReference type="InterPro" id="IPR036390">
    <property type="entry name" value="WH_DNA-bd_sf"/>
</dbReference>
<dbReference type="InterPro" id="IPR019887">
    <property type="entry name" value="Tscrpt_reg_AsnC/Lrp_C"/>
</dbReference>
<organism evidence="2 3">
    <name type="scientific">Pseudohalocynthiibacter aestuariivivens</name>
    <dbReference type="NCBI Taxonomy" id="1591409"/>
    <lineage>
        <taxon>Bacteria</taxon>
        <taxon>Pseudomonadati</taxon>
        <taxon>Pseudomonadota</taxon>
        <taxon>Alphaproteobacteria</taxon>
        <taxon>Rhodobacterales</taxon>
        <taxon>Paracoccaceae</taxon>
        <taxon>Pseudohalocynthiibacter</taxon>
    </lineage>
</organism>
<feature type="domain" description="Transcription regulator AsnC/Lrp ligand binding" evidence="1">
    <location>
        <begin position="71"/>
        <end position="143"/>
    </location>
</feature>
<dbReference type="Gene3D" id="3.30.70.920">
    <property type="match status" value="1"/>
</dbReference>
<dbReference type="SMART" id="SM00344">
    <property type="entry name" value="HTH_ASNC"/>
    <property type="match status" value="1"/>
</dbReference>
<dbReference type="PANTHER" id="PTHR30154:SF17">
    <property type="entry name" value="DNA-BINDING TRANSCRIPTIONAL ACTIVATOR DECR"/>
    <property type="match status" value="1"/>
</dbReference>
<dbReference type="Pfam" id="PF13412">
    <property type="entry name" value="HTH_24"/>
    <property type="match status" value="1"/>
</dbReference>
<reference evidence="2 3" key="1">
    <citation type="submission" date="2024-09" db="EMBL/GenBank/DDBJ databases">
        <authorList>
            <person name="Sun Q."/>
            <person name="Mori K."/>
        </authorList>
    </citation>
    <scope>NUCLEOTIDE SEQUENCE [LARGE SCALE GENOMIC DNA]</scope>
    <source>
        <strain evidence="2 3">CECT 8726</strain>
    </source>
</reference>
<accession>A0ABV5JDT8</accession>
<dbReference type="RefSeq" id="WP_213887444.1">
    <property type="nucleotide sequence ID" value="NZ_JAGFNU010000001.1"/>
</dbReference>
<comment type="caution">
    <text evidence="2">The sequence shown here is derived from an EMBL/GenBank/DDBJ whole genome shotgun (WGS) entry which is preliminary data.</text>
</comment>
<gene>
    <name evidence="2" type="ORF">ACFFUT_02560</name>
</gene>
<name>A0ABV5JDT8_9RHOB</name>
<evidence type="ECO:0000313" key="2">
    <source>
        <dbReference type="EMBL" id="MFB9230667.1"/>
    </source>
</evidence>
<proteinExistence type="predicted"/>
<dbReference type="SUPFAM" id="SSF46785">
    <property type="entry name" value="Winged helix' DNA-binding domain"/>
    <property type="match status" value="1"/>
</dbReference>
<dbReference type="InterPro" id="IPR036388">
    <property type="entry name" value="WH-like_DNA-bd_sf"/>
</dbReference>
<dbReference type="Pfam" id="PF01037">
    <property type="entry name" value="AsnC_trans_reg"/>
    <property type="match status" value="1"/>
</dbReference>
<dbReference type="InterPro" id="IPR011008">
    <property type="entry name" value="Dimeric_a/b-barrel"/>
</dbReference>
<dbReference type="EMBL" id="JBHMEA010000007">
    <property type="protein sequence ID" value="MFB9230667.1"/>
    <property type="molecule type" value="Genomic_DNA"/>
</dbReference>
<dbReference type="Proteomes" id="UP001589683">
    <property type="component" value="Unassembled WGS sequence"/>
</dbReference>
<dbReference type="PANTHER" id="PTHR30154">
    <property type="entry name" value="LEUCINE-RESPONSIVE REGULATORY PROTEIN"/>
    <property type="match status" value="1"/>
</dbReference>
<dbReference type="Gene3D" id="1.10.10.10">
    <property type="entry name" value="Winged helix-like DNA-binding domain superfamily/Winged helix DNA-binding domain"/>
    <property type="match status" value="1"/>
</dbReference>